<gene>
    <name evidence="1" type="ORF">AVEN_172797_1</name>
</gene>
<accession>A0A4Y2BKW9</accession>
<dbReference type="Proteomes" id="UP000499080">
    <property type="component" value="Unassembled WGS sequence"/>
</dbReference>
<protein>
    <submittedName>
        <fullName evidence="1">Uncharacterized protein</fullName>
    </submittedName>
</protein>
<evidence type="ECO:0000313" key="1">
    <source>
        <dbReference type="EMBL" id="GBL91886.1"/>
    </source>
</evidence>
<dbReference type="AlphaFoldDB" id="A0A4Y2BKW9"/>
<keyword evidence="2" id="KW-1185">Reference proteome</keyword>
<evidence type="ECO:0000313" key="2">
    <source>
        <dbReference type="Proteomes" id="UP000499080"/>
    </source>
</evidence>
<sequence length="88" mass="10032">MQKLPSLCKLLDTALQPLTIGFRNFFSSLQPRSHSVLLLGPLKMHLTSLLENRTQDAGHQWLTANEKTFISQRYTILCAAKVDDYVEK</sequence>
<dbReference type="EMBL" id="BGPR01000082">
    <property type="protein sequence ID" value="GBL91886.1"/>
    <property type="molecule type" value="Genomic_DNA"/>
</dbReference>
<organism evidence="1 2">
    <name type="scientific">Araneus ventricosus</name>
    <name type="common">Orbweaver spider</name>
    <name type="synonym">Epeira ventricosa</name>
    <dbReference type="NCBI Taxonomy" id="182803"/>
    <lineage>
        <taxon>Eukaryota</taxon>
        <taxon>Metazoa</taxon>
        <taxon>Ecdysozoa</taxon>
        <taxon>Arthropoda</taxon>
        <taxon>Chelicerata</taxon>
        <taxon>Arachnida</taxon>
        <taxon>Araneae</taxon>
        <taxon>Araneomorphae</taxon>
        <taxon>Entelegynae</taxon>
        <taxon>Araneoidea</taxon>
        <taxon>Araneidae</taxon>
        <taxon>Araneus</taxon>
    </lineage>
</organism>
<name>A0A4Y2BKW9_ARAVE</name>
<proteinExistence type="predicted"/>
<reference evidence="1 2" key="1">
    <citation type="journal article" date="2019" name="Sci. Rep.">
        <title>Orb-weaving spider Araneus ventricosus genome elucidates the spidroin gene catalogue.</title>
        <authorList>
            <person name="Kono N."/>
            <person name="Nakamura H."/>
            <person name="Ohtoshi R."/>
            <person name="Moran D.A.P."/>
            <person name="Shinohara A."/>
            <person name="Yoshida Y."/>
            <person name="Fujiwara M."/>
            <person name="Mori M."/>
            <person name="Tomita M."/>
            <person name="Arakawa K."/>
        </authorList>
    </citation>
    <scope>NUCLEOTIDE SEQUENCE [LARGE SCALE GENOMIC DNA]</scope>
</reference>
<comment type="caution">
    <text evidence="1">The sequence shown here is derived from an EMBL/GenBank/DDBJ whole genome shotgun (WGS) entry which is preliminary data.</text>
</comment>